<evidence type="ECO:0000256" key="4">
    <source>
        <dbReference type="ARBA" id="ARBA00022741"/>
    </source>
</evidence>
<evidence type="ECO:0000256" key="1">
    <source>
        <dbReference type="ARBA" id="ARBA00008023"/>
    </source>
</evidence>
<comment type="catalytic activity">
    <reaction evidence="10">
        <text>dITP + H2O = dIMP + diphosphate + H(+)</text>
        <dbReference type="Rhea" id="RHEA:28342"/>
        <dbReference type="ChEBI" id="CHEBI:15377"/>
        <dbReference type="ChEBI" id="CHEBI:15378"/>
        <dbReference type="ChEBI" id="CHEBI:33019"/>
        <dbReference type="ChEBI" id="CHEBI:61194"/>
        <dbReference type="ChEBI" id="CHEBI:61382"/>
        <dbReference type="EC" id="3.6.1.66"/>
    </reaction>
</comment>
<comment type="function">
    <text evidence="10">Pyrophosphatase that hydrolyzes non-canonical purine nucleotides such as inosine triphosphate (ITP), deoxyinosine triphosphate (dITP) or xanthosine 5'-triphosphate (XTP) to their respective monophosphate derivatives. The enzyme does not distinguish between the deoxy- and ribose forms. Probably excludes non-canonical purines from RNA and DNA precursor pools, thus preventing their incorporation into RNA and DNA and avoiding chromosomal lesions.</text>
</comment>
<feature type="binding site" evidence="10">
    <location>
        <begin position="187"/>
        <end position="190"/>
    </location>
    <ligand>
        <name>ITP</name>
        <dbReference type="ChEBI" id="CHEBI:61402"/>
    </ligand>
</feature>
<dbReference type="GO" id="GO:0036220">
    <property type="term" value="F:ITP diphosphatase activity"/>
    <property type="evidence" value="ECO:0007669"/>
    <property type="project" value="UniProtKB-UniRule"/>
</dbReference>
<dbReference type="CDD" id="cd00515">
    <property type="entry name" value="HAM1"/>
    <property type="match status" value="1"/>
</dbReference>
<dbReference type="InterPro" id="IPR027502">
    <property type="entry name" value="ITPase"/>
</dbReference>
<keyword evidence="5 10" id="KW-0378">Hydrolase</keyword>
<dbReference type="EMBL" id="AMBO01000336">
    <property type="protein sequence ID" value="EKD00647.1"/>
    <property type="molecule type" value="Genomic_DNA"/>
</dbReference>
<dbReference type="GO" id="GO:0000166">
    <property type="term" value="F:nucleotide binding"/>
    <property type="evidence" value="ECO:0007669"/>
    <property type="project" value="UniProtKB-KW"/>
</dbReference>
<dbReference type="Proteomes" id="UP000006757">
    <property type="component" value="Unassembled WGS sequence"/>
</dbReference>
<keyword evidence="9 10" id="KW-0539">Nucleus</keyword>
<feature type="binding site" evidence="10">
    <location>
        <position position="211"/>
    </location>
    <ligand>
        <name>ITP</name>
        <dbReference type="ChEBI" id="CHEBI:61402"/>
    </ligand>
</feature>
<gene>
    <name evidence="11" type="ORF">A1Q2_05042</name>
</gene>
<keyword evidence="12" id="KW-1185">Reference proteome</keyword>
<keyword evidence="3 10" id="KW-0479">Metal-binding</keyword>
<evidence type="ECO:0000256" key="9">
    <source>
        <dbReference type="ARBA" id="ARBA00023242"/>
    </source>
</evidence>
<keyword evidence="6 10" id="KW-0460">Magnesium</keyword>
<dbReference type="GO" id="GO:0005737">
    <property type="term" value="C:cytoplasm"/>
    <property type="evidence" value="ECO:0007669"/>
    <property type="project" value="UniProtKB-SubCell"/>
</dbReference>
<keyword evidence="8 10" id="KW-0464">Manganese</keyword>
<evidence type="ECO:0000256" key="7">
    <source>
        <dbReference type="ARBA" id="ARBA00023080"/>
    </source>
</evidence>
<comment type="subunit">
    <text evidence="10">Homodimer.</text>
</comment>
<evidence type="ECO:0000256" key="2">
    <source>
        <dbReference type="ARBA" id="ARBA00022490"/>
    </source>
</evidence>
<comment type="catalytic activity">
    <reaction evidence="10">
        <text>XTP + H2O = XMP + diphosphate + H(+)</text>
        <dbReference type="Rhea" id="RHEA:28610"/>
        <dbReference type="ChEBI" id="CHEBI:15377"/>
        <dbReference type="ChEBI" id="CHEBI:15378"/>
        <dbReference type="ChEBI" id="CHEBI:33019"/>
        <dbReference type="ChEBI" id="CHEBI:57464"/>
        <dbReference type="ChEBI" id="CHEBI:61314"/>
        <dbReference type="EC" id="3.6.1.66"/>
    </reaction>
</comment>
<keyword evidence="2 10" id="KW-0963">Cytoplasm</keyword>
<evidence type="ECO:0000256" key="8">
    <source>
        <dbReference type="ARBA" id="ARBA00023211"/>
    </source>
</evidence>
<dbReference type="PANTHER" id="PTHR11067">
    <property type="entry name" value="INOSINE TRIPHOSPHATE PYROPHOSPHATASE/HAM1 PROTEIN"/>
    <property type="match status" value="1"/>
</dbReference>
<dbReference type="Gene3D" id="3.90.950.10">
    <property type="match status" value="1"/>
</dbReference>
<dbReference type="HOGENOM" id="CLU_082080_1_1_1"/>
<keyword evidence="7 10" id="KW-0546">Nucleotide metabolism</keyword>
<evidence type="ECO:0000256" key="10">
    <source>
        <dbReference type="HAMAP-Rule" id="MF_03148"/>
    </source>
</evidence>
<comment type="subcellular location">
    <subcellularLocation>
        <location evidence="10">Cytoplasm</location>
    </subcellularLocation>
    <subcellularLocation>
        <location evidence="10">Nucleus</location>
    </subcellularLocation>
</comment>
<dbReference type="AlphaFoldDB" id="K1VMS0"/>
<comment type="caution">
    <text evidence="11">The sequence shown here is derived from an EMBL/GenBank/DDBJ whole genome shotgun (WGS) entry which is preliminary data.</text>
</comment>
<dbReference type="GO" id="GO:0046872">
    <property type="term" value="F:metal ion binding"/>
    <property type="evidence" value="ECO:0007669"/>
    <property type="project" value="UniProtKB-KW"/>
</dbReference>
<dbReference type="GO" id="GO:0005634">
    <property type="term" value="C:nucleus"/>
    <property type="evidence" value="ECO:0007669"/>
    <property type="project" value="UniProtKB-SubCell"/>
</dbReference>
<dbReference type="InParanoid" id="K1VMS0"/>
<evidence type="ECO:0000256" key="6">
    <source>
        <dbReference type="ARBA" id="ARBA00022842"/>
    </source>
</evidence>
<feature type="binding site" evidence="10">
    <location>
        <begin position="111"/>
        <end position="112"/>
    </location>
    <ligand>
        <name>ITP</name>
        <dbReference type="ChEBI" id="CHEBI:61402"/>
    </ligand>
</feature>
<sequence length="230" mass="24732">MPKSFVFVTGNANKLREVREILQTGGSGIECTNAAVDGESVHSSLTLLSSLGHTSGPFSVFEYCYWPVLSSWGDMKERGQIPELQGTTQEVAKAKCAAAAKALNAPCVTEDTALCFEALGGLPGPYIKDFLGTVGHDGLNKMLVGFNNTNAHALCTFAYCAGPGEEPILFEGRTDGDIVPARGPSNFGWDPVFQPKEGGGKTYAEMESAEKNKISHRYRALEKLKDYLSQ</sequence>
<proteinExistence type="inferred from homology"/>
<dbReference type="GO" id="GO:0035870">
    <property type="term" value="F:dITP diphosphatase activity"/>
    <property type="evidence" value="ECO:0007669"/>
    <property type="project" value="UniProtKB-UniRule"/>
</dbReference>
<dbReference type="EC" id="3.6.1.66" evidence="10"/>
<feature type="binding site" evidence="10">
    <location>
        <position position="95"/>
    </location>
    <ligand>
        <name>ITP</name>
        <dbReference type="ChEBI" id="CHEBI:61402"/>
    </ligand>
</feature>
<comment type="similarity">
    <text evidence="1 10">Belongs to the HAM1 NTPase family.</text>
</comment>
<feature type="binding site" evidence="10">
    <location>
        <begin position="216"/>
        <end position="217"/>
    </location>
    <ligand>
        <name>ITP</name>
        <dbReference type="ChEBI" id="CHEBI:61402"/>
    </ligand>
</feature>
<dbReference type="InterPro" id="IPR029001">
    <property type="entry name" value="ITPase-like_fam"/>
</dbReference>
<keyword evidence="4 10" id="KW-0547">Nucleotide-binding</keyword>
<dbReference type="FunFam" id="3.90.950.10:FF:000009">
    <property type="entry name" value="Inosine triphosphate pyrophosphatase"/>
    <property type="match status" value="1"/>
</dbReference>
<protein>
    <recommendedName>
        <fullName evidence="10">Inosine triphosphate pyrophosphatase</fullName>
        <shortName evidence="10">ITPase</shortName>
        <shortName evidence="10">Inosine triphosphatase</shortName>
        <ecNumber evidence="10">3.6.1.66</ecNumber>
    </recommendedName>
    <alternativeName>
        <fullName evidence="10">Non-canonical purine NTP pyrophosphatase</fullName>
    </alternativeName>
    <alternativeName>
        <fullName evidence="10">Non-standard purine NTP pyrophosphatase</fullName>
    </alternativeName>
    <alternativeName>
        <fullName evidence="10">Nucleoside-triphosphate diphosphatase</fullName>
    </alternativeName>
    <alternativeName>
        <fullName evidence="10">Nucleoside-triphosphate pyrophosphatase</fullName>
        <shortName evidence="10">NTPase</shortName>
    </alternativeName>
    <alternativeName>
        <fullName evidence="10">XTP/dITP diphosphatase</fullName>
    </alternativeName>
</protein>
<dbReference type="GO" id="GO:0036222">
    <property type="term" value="F:XTP diphosphatase activity"/>
    <property type="evidence" value="ECO:0007669"/>
    <property type="project" value="UniProtKB-UniRule"/>
</dbReference>
<dbReference type="GO" id="GO:0009204">
    <property type="term" value="P:deoxyribonucleoside triphosphate catabolic process"/>
    <property type="evidence" value="ECO:0007669"/>
    <property type="project" value="UniProtKB-UniRule"/>
</dbReference>
<feature type="binding site" evidence="10">
    <location>
        <position position="83"/>
    </location>
    <ligand>
        <name>Mg(2+)</name>
        <dbReference type="ChEBI" id="CHEBI:18420"/>
    </ligand>
</feature>
<dbReference type="OMA" id="QWDCVFI"/>
<evidence type="ECO:0000313" key="11">
    <source>
        <dbReference type="EMBL" id="EKD00647.1"/>
    </source>
</evidence>
<comment type="catalytic activity">
    <reaction evidence="10">
        <text>ITP + H2O = IMP + diphosphate + H(+)</text>
        <dbReference type="Rhea" id="RHEA:29399"/>
        <dbReference type="ChEBI" id="CHEBI:15377"/>
        <dbReference type="ChEBI" id="CHEBI:15378"/>
        <dbReference type="ChEBI" id="CHEBI:33019"/>
        <dbReference type="ChEBI" id="CHEBI:58053"/>
        <dbReference type="ChEBI" id="CHEBI:61402"/>
        <dbReference type="EC" id="3.6.1.66"/>
    </reaction>
</comment>
<reference evidence="11 12" key="1">
    <citation type="journal article" date="2012" name="Eukaryot. Cell">
        <title>Genome sequence of the Trichosporon asahii environmental strain CBS 8904.</title>
        <authorList>
            <person name="Yang R.Y."/>
            <person name="Li H.T."/>
            <person name="Zhu H."/>
            <person name="Zhou G.P."/>
            <person name="Wang M."/>
            <person name="Wang L."/>
        </authorList>
    </citation>
    <scope>NUCLEOTIDE SEQUENCE [LARGE SCALE GENOMIC DNA]</scope>
    <source>
        <strain evidence="11 12">CBS 8904</strain>
    </source>
</reference>
<dbReference type="FunCoup" id="K1VMS0">
    <property type="interactions" value="459"/>
</dbReference>
<evidence type="ECO:0000256" key="3">
    <source>
        <dbReference type="ARBA" id="ARBA00022723"/>
    </source>
</evidence>
<dbReference type="eggNOG" id="KOG3222">
    <property type="taxonomic scope" value="Eukaryota"/>
</dbReference>
<dbReference type="OrthoDB" id="6288734at2759"/>
<dbReference type="GO" id="GO:0009117">
    <property type="term" value="P:nucleotide metabolic process"/>
    <property type="evidence" value="ECO:0007669"/>
    <property type="project" value="UniProtKB-KW"/>
</dbReference>
<accession>K1VMS0</accession>
<dbReference type="HAMAP" id="MF_03148">
    <property type="entry name" value="HAM1_NTPase"/>
    <property type="match status" value="1"/>
</dbReference>
<dbReference type="STRING" id="1220162.K1VMS0"/>
<feature type="binding site" evidence="10">
    <location>
        <begin position="9"/>
        <end position="14"/>
    </location>
    <ligand>
        <name>ITP</name>
        <dbReference type="ChEBI" id="CHEBI:61402"/>
    </ligand>
</feature>
<name>K1VMS0_TRIAC</name>
<dbReference type="SUPFAM" id="SSF52972">
    <property type="entry name" value="ITPase-like"/>
    <property type="match status" value="1"/>
</dbReference>
<dbReference type="InterPro" id="IPR002637">
    <property type="entry name" value="RdgB/HAM1"/>
</dbReference>
<comment type="cofactor">
    <cofactor evidence="10">
        <name>Mg(2+)</name>
        <dbReference type="ChEBI" id="CHEBI:18420"/>
    </cofactor>
    <cofactor evidence="10">
        <name>Mn(2+)</name>
        <dbReference type="ChEBI" id="CHEBI:29035"/>
    </cofactor>
    <text evidence="10">Binds 1 divalent metal cation per subunit; can use either Mg(2+) or Mn(2+).</text>
</comment>
<evidence type="ECO:0000256" key="5">
    <source>
        <dbReference type="ARBA" id="ARBA00022801"/>
    </source>
</evidence>
<feature type="binding site" evidence="10">
    <location>
        <position position="111"/>
    </location>
    <ligand>
        <name>Mg(2+)</name>
        <dbReference type="ChEBI" id="CHEBI:18420"/>
    </ligand>
</feature>
<evidence type="ECO:0000313" key="12">
    <source>
        <dbReference type="Proteomes" id="UP000006757"/>
    </source>
</evidence>
<organism evidence="11 12">
    <name type="scientific">Trichosporon asahii var. asahii (strain CBS 8904)</name>
    <name type="common">Yeast</name>
    <dbReference type="NCBI Taxonomy" id="1220162"/>
    <lineage>
        <taxon>Eukaryota</taxon>
        <taxon>Fungi</taxon>
        <taxon>Dikarya</taxon>
        <taxon>Basidiomycota</taxon>
        <taxon>Agaricomycotina</taxon>
        <taxon>Tremellomycetes</taxon>
        <taxon>Trichosporonales</taxon>
        <taxon>Trichosporonaceae</taxon>
        <taxon>Trichosporon</taxon>
    </lineage>
</organism>
<dbReference type="Pfam" id="PF01725">
    <property type="entry name" value="Ham1p_like"/>
    <property type="match status" value="1"/>
</dbReference>
<dbReference type="PANTHER" id="PTHR11067:SF9">
    <property type="entry name" value="INOSINE TRIPHOSPHATE PYROPHOSPHATASE"/>
    <property type="match status" value="1"/>
</dbReference>